<gene>
    <name evidence="1" type="ORF">BDN72DRAFT_345146</name>
</gene>
<reference evidence="1 2" key="1">
    <citation type="journal article" date="2019" name="Nat. Ecol. Evol.">
        <title>Megaphylogeny resolves global patterns of mushroom evolution.</title>
        <authorList>
            <person name="Varga T."/>
            <person name="Krizsan K."/>
            <person name="Foldi C."/>
            <person name="Dima B."/>
            <person name="Sanchez-Garcia M."/>
            <person name="Sanchez-Ramirez S."/>
            <person name="Szollosi G.J."/>
            <person name="Szarkandi J.G."/>
            <person name="Papp V."/>
            <person name="Albert L."/>
            <person name="Andreopoulos W."/>
            <person name="Angelini C."/>
            <person name="Antonin V."/>
            <person name="Barry K.W."/>
            <person name="Bougher N.L."/>
            <person name="Buchanan P."/>
            <person name="Buyck B."/>
            <person name="Bense V."/>
            <person name="Catcheside P."/>
            <person name="Chovatia M."/>
            <person name="Cooper J."/>
            <person name="Damon W."/>
            <person name="Desjardin D."/>
            <person name="Finy P."/>
            <person name="Geml J."/>
            <person name="Haridas S."/>
            <person name="Hughes K."/>
            <person name="Justo A."/>
            <person name="Karasinski D."/>
            <person name="Kautmanova I."/>
            <person name="Kiss B."/>
            <person name="Kocsube S."/>
            <person name="Kotiranta H."/>
            <person name="LaButti K.M."/>
            <person name="Lechner B.E."/>
            <person name="Liimatainen K."/>
            <person name="Lipzen A."/>
            <person name="Lukacs Z."/>
            <person name="Mihaltcheva S."/>
            <person name="Morgado L.N."/>
            <person name="Niskanen T."/>
            <person name="Noordeloos M.E."/>
            <person name="Ohm R.A."/>
            <person name="Ortiz-Santana B."/>
            <person name="Ovrebo C."/>
            <person name="Racz N."/>
            <person name="Riley R."/>
            <person name="Savchenko A."/>
            <person name="Shiryaev A."/>
            <person name="Soop K."/>
            <person name="Spirin V."/>
            <person name="Szebenyi C."/>
            <person name="Tomsovsky M."/>
            <person name="Tulloss R.E."/>
            <person name="Uehling J."/>
            <person name="Grigoriev I.V."/>
            <person name="Vagvolgyi C."/>
            <person name="Papp T."/>
            <person name="Martin F.M."/>
            <person name="Miettinen O."/>
            <person name="Hibbett D.S."/>
            <person name="Nagy L.G."/>
        </authorList>
    </citation>
    <scope>NUCLEOTIDE SEQUENCE [LARGE SCALE GENOMIC DNA]</scope>
    <source>
        <strain evidence="1 2">NL-1719</strain>
    </source>
</reference>
<name>A0ACD3B2W0_9AGAR</name>
<dbReference type="EMBL" id="ML208287">
    <property type="protein sequence ID" value="TFK72309.1"/>
    <property type="molecule type" value="Genomic_DNA"/>
</dbReference>
<keyword evidence="2" id="KW-1185">Reference proteome</keyword>
<accession>A0ACD3B2W0</accession>
<dbReference type="Proteomes" id="UP000308600">
    <property type="component" value="Unassembled WGS sequence"/>
</dbReference>
<organism evidence="1 2">
    <name type="scientific">Pluteus cervinus</name>
    <dbReference type="NCBI Taxonomy" id="181527"/>
    <lineage>
        <taxon>Eukaryota</taxon>
        <taxon>Fungi</taxon>
        <taxon>Dikarya</taxon>
        <taxon>Basidiomycota</taxon>
        <taxon>Agaricomycotina</taxon>
        <taxon>Agaricomycetes</taxon>
        <taxon>Agaricomycetidae</taxon>
        <taxon>Agaricales</taxon>
        <taxon>Pluteineae</taxon>
        <taxon>Pluteaceae</taxon>
        <taxon>Pluteus</taxon>
    </lineage>
</organism>
<evidence type="ECO:0000313" key="2">
    <source>
        <dbReference type="Proteomes" id="UP000308600"/>
    </source>
</evidence>
<proteinExistence type="predicted"/>
<protein>
    <submittedName>
        <fullName evidence="1">Uncharacterized protein</fullName>
    </submittedName>
</protein>
<sequence>MPFLVSFMVDFPPEASSGVNYFVESLPPLLAPNLEDLQLSYLDRSFYEPTTLSWSTLIKFQAPFDAPEDVFRVLTLGPNLTHCSVSRIERHHLHSLAFTSSSILSLSSPWCIAPIITHQLIREFSCSWPNLTSASSSLASIFTRLSLPSLVDLTICSYDPIPLSSLITFLRRSGQGLKKLNLSFKQNTEDRMLSTIFKETPELKELVLDRLQEIEIQQLSDKYLGLLPELEILQVAESDDSPLLLDMVHTLVERRMMVDVEEEGKVVAKPQGKLNRFIFQKGYSRKLRRKILPESLEWRAGIMLQKQAEKLVNILETTPITDQVSCGFFGYGVDQDFVGSIEGLERSPEDSVKGSYGIESLLFPRPQRHPPNFLFNHQLRVRPPSPT</sequence>
<evidence type="ECO:0000313" key="1">
    <source>
        <dbReference type="EMBL" id="TFK72309.1"/>
    </source>
</evidence>